<feature type="compositionally biased region" description="Low complexity" evidence="2">
    <location>
        <begin position="211"/>
        <end position="224"/>
    </location>
</feature>
<dbReference type="Gene3D" id="3.60.10.10">
    <property type="entry name" value="Endonuclease/exonuclease/phosphatase"/>
    <property type="match status" value="1"/>
</dbReference>
<feature type="domain" description="Reverse transcriptase" evidence="3">
    <location>
        <begin position="151"/>
        <end position="383"/>
    </location>
</feature>
<comment type="caution">
    <text evidence="5">The sequence shown here is derived from an EMBL/GenBank/DDBJ whole genome shotgun (WGS) entry which is preliminary data.</text>
</comment>
<keyword evidence="5" id="KW-0695">RNA-directed DNA polymerase</keyword>
<dbReference type="AlphaFoldDB" id="A0A2B4SSF2"/>
<dbReference type="SUPFAM" id="SSF56219">
    <property type="entry name" value="DNase I-like"/>
    <property type="match status" value="1"/>
</dbReference>
<evidence type="ECO:0000256" key="1">
    <source>
        <dbReference type="PROSITE-ProRule" id="PRU00325"/>
    </source>
</evidence>
<dbReference type="Proteomes" id="UP000225706">
    <property type="component" value="Unassembled WGS sequence"/>
</dbReference>
<evidence type="ECO:0000259" key="3">
    <source>
        <dbReference type="PROSITE" id="PS50878"/>
    </source>
</evidence>
<dbReference type="EMBL" id="LSMT01000028">
    <property type="protein sequence ID" value="PFX32039.1"/>
    <property type="molecule type" value="Genomic_DNA"/>
</dbReference>
<dbReference type="PROSITE" id="PS50966">
    <property type="entry name" value="ZF_SWIM"/>
    <property type="match status" value="1"/>
</dbReference>
<keyword evidence="5" id="KW-0808">Transferase</keyword>
<dbReference type="Pfam" id="PF00078">
    <property type="entry name" value="RVT_1"/>
    <property type="match status" value="1"/>
</dbReference>
<evidence type="ECO:0000256" key="2">
    <source>
        <dbReference type="SAM" id="MobiDB-lite"/>
    </source>
</evidence>
<dbReference type="SUPFAM" id="SSF56672">
    <property type="entry name" value="DNA/RNA polymerases"/>
    <property type="match status" value="1"/>
</dbReference>
<dbReference type="InterPro" id="IPR000477">
    <property type="entry name" value="RT_dom"/>
</dbReference>
<dbReference type="PANTHER" id="PTHR47510:SF3">
    <property type="entry name" value="ENDO_EXONUCLEASE_PHOSPHATASE DOMAIN-CONTAINING PROTEIN"/>
    <property type="match status" value="1"/>
</dbReference>
<feature type="domain" description="SWIM-type" evidence="4">
    <location>
        <begin position="116"/>
        <end position="161"/>
    </location>
</feature>
<keyword evidence="1" id="KW-0479">Metal-binding</keyword>
<keyword evidence="1" id="KW-0863">Zinc-finger</keyword>
<dbReference type="PROSITE" id="PS50878">
    <property type="entry name" value="RT_POL"/>
    <property type="match status" value="1"/>
</dbReference>
<accession>A0A2B4SSF2</accession>
<dbReference type="OrthoDB" id="5987310at2759"/>
<organism evidence="5 6">
    <name type="scientific">Stylophora pistillata</name>
    <name type="common">Smooth cauliflower coral</name>
    <dbReference type="NCBI Taxonomy" id="50429"/>
    <lineage>
        <taxon>Eukaryota</taxon>
        <taxon>Metazoa</taxon>
        <taxon>Cnidaria</taxon>
        <taxon>Anthozoa</taxon>
        <taxon>Hexacorallia</taxon>
        <taxon>Scleractinia</taxon>
        <taxon>Astrocoeniina</taxon>
        <taxon>Pocilloporidae</taxon>
        <taxon>Stylophora</taxon>
    </lineage>
</organism>
<dbReference type="PANTHER" id="PTHR47510">
    <property type="entry name" value="REVERSE TRANSCRIPTASE DOMAIN-CONTAINING PROTEIN"/>
    <property type="match status" value="1"/>
</dbReference>
<dbReference type="InterPro" id="IPR005135">
    <property type="entry name" value="Endo/exonuclease/phosphatase"/>
</dbReference>
<keyword evidence="6" id="KW-1185">Reference proteome</keyword>
<evidence type="ECO:0000259" key="4">
    <source>
        <dbReference type="PROSITE" id="PS50966"/>
    </source>
</evidence>
<dbReference type="InterPro" id="IPR007527">
    <property type="entry name" value="Znf_SWIM"/>
</dbReference>
<proteinExistence type="predicted"/>
<reference evidence="6" key="1">
    <citation type="journal article" date="2017" name="bioRxiv">
        <title>Comparative analysis of the genomes of Stylophora pistillata and Acropora digitifera provides evidence for extensive differences between species of corals.</title>
        <authorList>
            <person name="Voolstra C.R."/>
            <person name="Li Y."/>
            <person name="Liew Y.J."/>
            <person name="Baumgarten S."/>
            <person name="Zoccola D."/>
            <person name="Flot J.-F."/>
            <person name="Tambutte S."/>
            <person name="Allemand D."/>
            <person name="Aranda M."/>
        </authorList>
    </citation>
    <scope>NUCLEOTIDE SEQUENCE [LARGE SCALE GENOMIC DNA]</scope>
</reference>
<name>A0A2B4SSF2_STYPI</name>
<sequence>MALKSDLPKATALRCVKHFEGNYKTALHKIGIWDKKSQKYFLDKVFGIQGKEEGIVDAKDKKEVKQKLLPRRDEFDKREKELLKKDDAHQPQLSKYLEDKCALIGKKMTLKAANTFEVAARDAKNGKVECIVNKDHVKCRCLSFKYDSVCKHSIAVAERVRMLEEHIRYVVKNSNNEGQRSVLAEANVDKAVAGKKGSSCRNPDRPQPSAQRQSSTETTSQQSTGHAYTQIHHNDNPFVLRILPKEAGVALTLLVLKWFKSYLEHRVQSVKIKHSISKPRHISYGVPQGSVLGPLLFLMYTSPTEDIVAEHGLNCMIYADDSQLYIKINSSDRMLGMERLKSCVNAIMEWAKKNRLQCNPSKTEIIHFLSRFSKNPPFCNINIGDDIINLSNTVRDLGVMLDSVMNLRSHINSICKSSSLAIRNIGRVRKYLSTQQNERLIHAFISSRLDYCNSLLYGLPICDIEKFQRIQNTAARLLVGAKSRDSITPILMKLHWLPVTKRIQFKILLITYKALNDMAPTYLVELLSRYIPARNLRSSNMNLLEVPTIRTKTVAQPRDPNRVATLTRIHRSRNPANLISVTMSPTSPKGGLSSTYVPSFLVSNGLSLAPKIDELRHVVQNANLDCICITETWLRSSIHDNVVALEGFNIMRRDRIESEHGGVCMYIKDTIDFTALAELQEPSFEMLWAKLRPFRLPRECNSIVVGTLYHPPSASDPAIMEYLIKCLSTIKSCYPNCGILIAGDFDRLQITRLRNNFQLKQIVHFPTRGRTTLDLILANISEYYQDPIERLPFGLSGHASIELQPKERAHVKQPTITIKTRDLRPRLHHILPIQSRRVHSTEPPWITSTLKDLIQARRCALSRGDNQQFRELRNRVNRERKACRAKYFQAKVEHLKKCRPSAWWDEIKKLSGCSPAFTERSYVTKSLQHLYGPSDDISLANTINKAFLTPMQCFSPLPADFVITPSNSATQQPALAVSNESIYKKLTKLNRSKAHGPDGIPGWVLKENADLLAAPIPDILNLSYREGRLPHSWKEADVVPVPKQRPMQDINKHLRPISLTPILSKIAEEYVVDTYVKLAVLL</sequence>
<feature type="region of interest" description="Disordered" evidence="2">
    <location>
        <begin position="193"/>
        <end position="227"/>
    </location>
</feature>
<dbReference type="InterPro" id="IPR043502">
    <property type="entry name" value="DNA/RNA_pol_sf"/>
</dbReference>
<protein>
    <submittedName>
        <fullName evidence="5">Putative RNA-directed DNA polymerase from transposon X-element</fullName>
    </submittedName>
</protein>
<dbReference type="GO" id="GO:0003964">
    <property type="term" value="F:RNA-directed DNA polymerase activity"/>
    <property type="evidence" value="ECO:0007669"/>
    <property type="project" value="UniProtKB-KW"/>
</dbReference>
<dbReference type="STRING" id="50429.A0A2B4SSF2"/>
<dbReference type="Pfam" id="PF03372">
    <property type="entry name" value="Exo_endo_phos"/>
    <property type="match status" value="1"/>
</dbReference>
<evidence type="ECO:0000313" key="5">
    <source>
        <dbReference type="EMBL" id="PFX32039.1"/>
    </source>
</evidence>
<dbReference type="GO" id="GO:0008270">
    <property type="term" value="F:zinc ion binding"/>
    <property type="evidence" value="ECO:0007669"/>
    <property type="project" value="UniProtKB-KW"/>
</dbReference>
<evidence type="ECO:0000313" key="6">
    <source>
        <dbReference type="Proteomes" id="UP000225706"/>
    </source>
</evidence>
<gene>
    <name evidence="5" type="ORF">AWC38_SpisGene3126</name>
</gene>
<keyword evidence="1" id="KW-0862">Zinc</keyword>
<dbReference type="InterPro" id="IPR036691">
    <property type="entry name" value="Endo/exonu/phosph_ase_sf"/>
</dbReference>
<keyword evidence="5" id="KW-0548">Nucleotidyltransferase</keyword>